<dbReference type="GO" id="GO:0004497">
    <property type="term" value="F:monooxygenase activity"/>
    <property type="evidence" value="ECO:0007669"/>
    <property type="project" value="UniProtKB-KW"/>
</dbReference>
<dbReference type="RefSeq" id="WP_066547755.1">
    <property type="nucleotide sequence ID" value="NZ_MASJ01000039.1"/>
</dbReference>
<evidence type="ECO:0000256" key="1">
    <source>
        <dbReference type="SAM" id="Phobius"/>
    </source>
</evidence>
<feature type="transmembrane region" description="Helical" evidence="1">
    <location>
        <begin position="96"/>
        <end position="122"/>
    </location>
</feature>
<keyword evidence="2" id="KW-0503">Monooxygenase</keyword>
<keyword evidence="1" id="KW-0812">Transmembrane</keyword>
<proteinExistence type="predicted"/>
<feature type="transmembrane region" description="Helical" evidence="1">
    <location>
        <begin position="70"/>
        <end position="90"/>
    </location>
</feature>
<evidence type="ECO:0000313" key="2">
    <source>
        <dbReference type="EMBL" id="OCS82951.1"/>
    </source>
</evidence>
<evidence type="ECO:0000313" key="3">
    <source>
        <dbReference type="Proteomes" id="UP000093199"/>
    </source>
</evidence>
<keyword evidence="1" id="KW-0472">Membrane</keyword>
<feature type="transmembrane region" description="Helical" evidence="1">
    <location>
        <begin position="12"/>
        <end position="35"/>
    </location>
</feature>
<dbReference type="OrthoDB" id="875405at2"/>
<sequence>MTLIQKGRPVWLFLLIAVVGSNLLLYTTPFGLSLITPEAQGVVLGSLLDLLLVTPILFMLYRQKFSLKTAIVVAAFGCVLLRLIVPAPILAPYASITWAGIGIEVAIILFELYIIVACIRYVPKLRAHMKASTLPAIFAFSEGFERYMNKQPLVHIIASELVMFYYALFSWKKQPYEGITLYKNTSYIAFQLMIIHALIIESIGLHYWLHSKMPLVSWVLLAVNIYGLFFLLADMQVLRLHPMHFKHNQLYVSLGLMQRAVIDCRQIEEIIVGSEHDHKMYKKQTAHFIVREFEEAVPDIVLKMKSPQKVTLMMGFERHYDYIAIKSDDAAALKEAITARM</sequence>
<protein>
    <submittedName>
        <fullName evidence="2">Beta-carotene 15,15'-monooxygenase</fullName>
    </submittedName>
</protein>
<organism evidence="2 3">
    <name type="scientific">Caryophanon tenue</name>
    <dbReference type="NCBI Taxonomy" id="33978"/>
    <lineage>
        <taxon>Bacteria</taxon>
        <taxon>Bacillati</taxon>
        <taxon>Bacillota</taxon>
        <taxon>Bacilli</taxon>
        <taxon>Bacillales</taxon>
        <taxon>Caryophanaceae</taxon>
        <taxon>Caryophanon</taxon>
    </lineage>
</organism>
<feature type="transmembrane region" description="Helical" evidence="1">
    <location>
        <begin position="215"/>
        <end position="233"/>
    </location>
</feature>
<keyword evidence="2" id="KW-0560">Oxidoreductase</keyword>
<dbReference type="STRING" id="33978.A6M13_06000"/>
<name>A0A1C0Y721_9BACL</name>
<dbReference type="AlphaFoldDB" id="A0A1C0Y721"/>
<comment type="caution">
    <text evidence="2">The sequence shown here is derived from an EMBL/GenBank/DDBJ whole genome shotgun (WGS) entry which is preliminary data.</text>
</comment>
<keyword evidence="3" id="KW-1185">Reference proteome</keyword>
<dbReference type="EMBL" id="MASJ01000039">
    <property type="protein sequence ID" value="OCS82951.1"/>
    <property type="molecule type" value="Genomic_DNA"/>
</dbReference>
<gene>
    <name evidence="2" type="ORF">A6M13_06000</name>
</gene>
<feature type="transmembrane region" description="Helical" evidence="1">
    <location>
        <begin position="188"/>
        <end position="208"/>
    </location>
</feature>
<feature type="transmembrane region" description="Helical" evidence="1">
    <location>
        <begin position="152"/>
        <end position="168"/>
    </location>
</feature>
<keyword evidence="1" id="KW-1133">Transmembrane helix</keyword>
<reference evidence="2 3" key="1">
    <citation type="submission" date="2016-07" db="EMBL/GenBank/DDBJ databases">
        <title>Caryophanon tenue genome sequencing.</title>
        <authorList>
            <person name="Verma A."/>
            <person name="Pal Y."/>
            <person name="Krishnamurthi S."/>
        </authorList>
    </citation>
    <scope>NUCLEOTIDE SEQUENCE [LARGE SCALE GENOMIC DNA]</scope>
    <source>
        <strain evidence="2 3">DSM 14152</strain>
    </source>
</reference>
<feature type="transmembrane region" description="Helical" evidence="1">
    <location>
        <begin position="41"/>
        <end position="61"/>
    </location>
</feature>
<dbReference type="Proteomes" id="UP000093199">
    <property type="component" value="Unassembled WGS sequence"/>
</dbReference>
<accession>A0A1C0Y721</accession>